<name>A0A1L9SPK3_9EURO</name>
<evidence type="ECO:0000256" key="2">
    <source>
        <dbReference type="ARBA" id="ARBA00004609"/>
    </source>
</evidence>
<dbReference type="VEuPathDB" id="FungiDB:ASPZODRAFT_91195"/>
<sequence>MAHLETTKPEAGEGKKRKCSKYTLVASFIIVVITCLIVGVVEAVKSSRYPSYNAVEYALVDTFSGPEFFDHFRFFTDEDPTGGFVKYVDRSTAKKLNLTFASSTSILRVDTSQDNASSGRQSVRIASRTSYDEGLFVFDILHSPFGCGTWPALWMTDEDNWPVNGEIDVLEASNMGADGNTVSLHTDPGCRMDVRRRQSGESRSNVCSEGDDGCSVHGGNGTYGAIFNDNGGGVYALELRAAGIRTWFFSREDIPADINNESTSPDPANWGTPLADFPATKCDIARHFSNQSIIVNIDLCGEMAGNDELYSLDQCPGSCEAFVAGNPDSFDEAYWEFRSFMVYQAV</sequence>
<dbReference type="GO" id="GO:0098552">
    <property type="term" value="C:side of membrane"/>
    <property type="evidence" value="ECO:0007669"/>
    <property type="project" value="UniProtKB-KW"/>
</dbReference>
<dbReference type="GO" id="GO:0005886">
    <property type="term" value="C:plasma membrane"/>
    <property type="evidence" value="ECO:0007669"/>
    <property type="project" value="UniProtKB-SubCell"/>
</dbReference>
<protein>
    <recommendedName>
        <fullName evidence="4">endo-1,3(4)-beta-glucanase</fullName>
        <ecNumber evidence="4">3.2.1.6</ecNumber>
    </recommendedName>
</protein>
<feature type="transmembrane region" description="Helical" evidence="10">
    <location>
        <begin position="22"/>
        <end position="41"/>
    </location>
</feature>
<evidence type="ECO:0000256" key="8">
    <source>
        <dbReference type="ARBA" id="ARBA00023288"/>
    </source>
</evidence>
<evidence type="ECO:0000256" key="9">
    <source>
        <dbReference type="ARBA" id="ARBA00023295"/>
    </source>
</evidence>
<dbReference type="PANTHER" id="PTHR10963">
    <property type="entry name" value="GLYCOSYL HYDROLASE-RELATED"/>
    <property type="match status" value="1"/>
</dbReference>
<accession>A0A1L9SPK3</accession>
<keyword evidence="10" id="KW-0812">Transmembrane</keyword>
<dbReference type="InterPro" id="IPR050546">
    <property type="entry name" value="Glycosyl_Hydrlase_16"/>
</dbReference>
<dbReference type="InterPro" id="IPR000757">
    <property type="entry name" value="Beta-glucanase-like"/>
</dbReference>
<evidence type="ECO:0000256" key="7">
    <source>
        <dbReference type="ARBA" id="ARBA00022801"/>
    </source>
</evidence>
<dbReference type="RefSeq" id="XP_022583533.1">
    <property type="nucleotide sequence ID" value="XM_022730416.1"/>
</dbReference>
<dbReference type="PROSITE" id="PS51762">
    <property type="entry name" value="GH16_2"/>
    <property type="match status" value="1"/>
</dbReference>
<reference evidence="13" key="1">
    <citation type="journal article" date="2017" name="Genome Biol.">
        <title>Comparative genomics reveals high biological diversity and specific adaptations in the industrially and medically important fungal genus Aspergillus.</title>
        <authorList>
            <person name="de Vries R.P."/>
            <person name="Riley R."/>
            <person name="Wiebenga A."/>
            <person name="Aguilar-Osorio G."/>
            <person name="Amillis S."/>
            <person name="Uchima C.A."/>
            <person name="Anderluh G."/>
            <person name="Asadollahi M."/>
            <person name="Askin M."/>
            <person name="Barry K."/>
            <person name="Battaglia E."/>
            <person name="Bayram O."/>
            <person name="Benocci T."/>
            <person name="Braus-Stromeyer S.A."/>
            <person name="Caldana C."/>
            <person name="Canovas D."/>
            <person name="Cerqueira G.C."/>
            <person name="Chen F."/>
            <person name="Chen W."/>
            <person name="Choi C."/>
            <person name="Clum A."/>
            <person name="Dos Santos R.A."/>
            <person name="Damasio A.R."/>
            <person name="Diallinas G."/>
            <person name="Emri T."/>
            <person name="Fekete E."/>
            <person name="Flipphi M."/>
            <person name="Freyberg S."/>
            <person name="Gallo A."/>
            <person name="Gournas C."/>
            <person name="Habgood R."/>
            <person name="Hainaut M."/>
            <person name="Harispe M.L."/>
            <person name="Henrissat B."/>
            <person name="Hilden K.S."/>
            <person name="Hope R."/>
            <person name="Hossain A."/>
            <person name="Karabika E."/>
            <person name="Karaffa L."/>
            <person name="Karanyi Z."/>
            <person name="Krasevec N."/>
            <person name="Kuo A."/>
            <person name="Kusch H."/>
            <person name="LaButti K."/>
            <person name="Lagendijk E.L."/>
            <person name="Lapidus A."/>
            <person name="Levasseur A."/>
            <person name="Lindquist E."/>
            <person name="Lipzen A."/>
            <person name="Logrieco A.F."/>
            <person name="MacCabe A."/>
            <person name="Maekelae M.R."/>
            <person name="Malavazi I."/>
            <person name="Melin P."/>
            <person name="Meyer V."/>
            <person name="Mielnichuk N."/>
            <person name="Miskei M."/>
            <person name="Molnar A.P."/>
            <person name="Mule G."/>
            <person name="Ngan C.Y."/>
            <person name="Orejas M."/>
            <person name="Orosz E."/>
            <person name="Ouedraogo J.P."/>
            <person name="Overkamp K.M."/>
            <person name="Park H.-S."/>
            <person name="Perrone G."/>
            <person name="Piumi F."/>
            <person name="Punt P.J."/>
            <person name="Ram A.F."/>
            <person name="Ramon A."/>
            <person name="Rauscher S."/>
            <person name="Record E."/>
            <person name="Riano-Pachon D.M."/>
            <person name="Robert V."/>
            <person name="Roehrig J."/>
            <person name="Ruller R."/>
            <person name="Salamov A."/>
            <person name="Salih N.S."/>
            <person name="Samson R.A."/>
            <person name="Sandor E."/>
            <person name="Sanguinetti M."/>
            <person name="Schuetze T."/>
            <person name="Sepcic K."/>
            <person name="Shelest E."/>
            <person name="Sherlock G."/>
            <person name="Sophianopoulou V."/>
            <person name="Squina F.M."/>
            <person name="Sun H."/>
            <person name="Susca A."/>
            <person name="Todd R.B."/>
            <person name="Tsang A."/>
            <person name="Unkles S.E."/>
            <person name="van de Wiele N."/>
            <person name="van Rossen-Uffink D."/>
            <person name="Oliveira J.V."/>
            <person name="Vesth T.C."/>
            <person name="Visser J."/>
            <person name="Yu J.-H."/>
            <person name="Zhou M."/>
            <person name="Andersen M.R."/>
            <person name="Archer D.B."/>
            <person name="Baker S.E."/>
            <person name="Benoit I."/>
            <person name="Brakhage A.A."/>
            <person name="Braus G.H."/>
            <person name="Fischer R."/>
            <person name="Frisvad J.C."/>
            <person name="Goldman G.H."/>
            <person name="Houbraken J."/>
            <person name="Oakley B."/>
            <person name="Pocsi I."/>
            <person name="Scazzocchio C."/>
            <person name="Seiboth B."/>
            <person name="vanKuyk P.A."/>
            <person name="Wortman J."/>
            <person name="Dyer P.S."/>
            <person name="Grigoriev I.V."/>
        </authorList>
    </citation>
    <scope>NUCLEOTIDE SEQUENCE [LARGE SCALE GENOMIC DNA]</scope>
    <source>
        <strain evidence="13">CBS 506.65</strain>
    </source>
</reference>
<proteinExistence type="inferred from homology"/>
<evidence type="ECO:0000256" key="5">
    <source>
        <dbReference type="ARBA" id="ARBA00022475"/>
    </source>
</evidence>
<dbReference type="PANTHER" id="PTHR10963:SF42">
    <property type="entry name" value="PUTATIVE (AFU_ORTHOLOGUE AFUA_5G02280)-RELATED"/>
    <property type="match status" value="1"/>
</dbReference>
<keyword evidence="7" id="KW-0378">Hydrolase</keyword>
<dbReference type="Proteomes" id="UP000184188">
    <property type="component" value="Unassembled WGS sequence"/>
</dbReference>
<organism evidence="12 13">
    <name type="scientific">Penicilliopsis zonata CBS 506.65</name>
    <dbReference type="NCBI Taxonomy" id="1073090"/>
    <lineage>
        <taxon>Eukaryota</taxon>
        <taxon>Fungi</taxon>
        <taxon>Dikarya</taxon>
        <taxon>Ascomycota</taxon>
        <taxon>Pezizomycotina</taxon>
        <taxon>Eurotiomycetes</taxon>
        <taxon>Eurotiomycetidae</taxon>
        <taxon>Eurotiales</taxon>
        <taxon>Aspergillaceae</taxon>
        <taxon>Penicilliopsis</taxon>
    </lineage>
</organism>
<evidence type="ECO:0000256" key="4">
    <source>
        <dbReference type="ARBA" id="ARBA00012599"/>
    </source>
</evidence>
<evidence type="ECO:0000313" key="12">
    <source>
        <dbReference type="EMBL" id="OJJ49023.1"/>
    </source>
</evidence>
<evidence type="ECO:0000313" key="13">
    <source>
        <dbReference type="Proteomes" id="UP000184188"/>
    </source>
</evidence>
<evidence type="ECO:0000256" key="10">
    <source>
        <dbReference type="SAM" id="Phobius"/>
    </source>
</evidence>
<keyword evidence="6" id="KW-0325">Glycoprotein</keyword>
<dbReference type="FunFam" id="2.60.120.200:FF:000114">
    <property type="entry name" value="Probable endo-1,3(4)-beta-glucanase NFIA_089530"/>
    <property type="match status" value="1"/>
</dbReference>
<evidence type="ECO:0000256" key="1">
    <source>
        <dbReference type="ARBA" id="ARBA00000124"/>
    </source>
</evidence>
<dbReference type="EMBL" id="KV878338">
    <property type="protein sequence ID" value="OJJ49023.1"/>
    <property type="molecule type" value="Genomic_DNA"/>
</dbReference>
<comment type="subcellular location">
    <subcellularLocation>
        <location evidence="2">Cell membrane</location>
        <topology evidence="2">Lipid-anchor</topology>
        <topology evidence="2">GPI-anchor</topology>
    </subcellularLocation>
</comment>
<keyword evidence="8" id="KW-0449">Lipoprotein</keyword>
<feature type="domain" description="GH16" evidence="11">
    <location>
        <begin position="50"/>
        <end position="293"/>
    </location>
</feature>
<dbReference type="GeneID" id="34616880"/>
<dbReference type="AlphaFoldDB" id="A0A1L9SPK3"/>
<dbReference type="EC" id="3.2.1.6" evidence="4"/>
<comment type="catalytic activity">
    <reaction evidence="1">
        <text>Endohydrolysis of (1-&gt;3)- or (1-&gt;4)-linkages in beta-D-glucans when the glucose residue whose reducing group is involved in the linkage to be hydrolyzed is itself substituted at C-3.</text>
        <dbReference type="EC" id="3.2.1.6"/>
    </reaction>
</comment>
<dbReference type="GO" id="GO:0052861">
    <property type="term" value="F:endo-1,3(4)-beta-glucanase activity"/>
    <property type="evidence" value="ECO:0007669"/>
    <property type="project" value="UniProtKB-EC"/>
</dbReference>
<dbReference type="InterPro" id="IPR013320">
    <property type="entry name" value="ConA-like_dom_sf"/>
</dbReference>
<evidence type="ECO:0000259" key="11">
    <source>
        <dbReference type="PROSITE" id="PS51762"/>
    </source>
</evidence>
<dbReference type="Pfam" id="PF26113">
    <property type="entry name" value="GH16_XgeA"/>
    <property type="match status" value="1"/>
</dbReference>
<dbReference type="GO" id="GO:0009251">
    <property type="term" value="P:glucan catabolic process"/>
    <property type="evidence" value="ECO:0007669"/>
    <property type="project" value="TreeGrafter"/>
</dbReference>
<keyword evidence="10" id="KW-0472">Membrane</keyword>
<keyword evidence="13" id="KW-1185">Reference proteome</keyword>
<dbReference type="CDD" id="cd02181">
    <property type="entry name" value="GH16_fungal_Lam16A_glucanase"/>
    <property type="match status" value="1"/>
</dbReference>
<keyword evidence="5" id="KW-1003">Cell membrane</keyword>
<gene>
    <name evidence="12" type="ORF">ASPZODRAFT_91195</name>
</gene>
<dbReference type="OrthoDB" id="192832at2759"/>
<keyword evidence="10" id="KW-1133">Transmembrane helix</keyword>
<evidence type="ECO:0000256" key="6">
    <source>
        <dbReference type="ARBA" id="ARBA00022622"/>
    </source>
</evidence>
<dbReference type="Gene3D" id="2.60.120.200">
    <property type="match status" value="1"/>
</dbReference>
<evidence type="ECO:0000256" key="3">
    <source>
        <dbReference type="ARBA" id="ARBA00006865"/>
    </source>
</evidence>
<dbReference type="SUPFAM" id="SSF49899">
    <property type="entry name" value="Concanavalin A-like lectins/glucanases"/>
    <property type="match status" value="1"/>
</dbReference>
<keyword evidence="6" id="KW-0336">GPI-anchor</keyword>
<comment type="similarity">
    <text evidence="3">Belongs to the glycosyl hydrolase 16 family.</text>
</comment>
<keyword evidence="9" id="KW-0326">Glycosidase</keyword>